<dbReference type="InterPro" id="IPR036291">
    <property type="entry name" value="NAD(P)-bd_dom_sf"/>
</dbReference>
<dbReference type="PANTHER" id="PTHR32487:SF0">
    <property type="entry name" value="3-OXO-DELTA(4,5)-STEROID 5-BETA-REDUCTASE"/>
    <property type="match status" value="1"/>
</dbReference>
<sequence>MAKTAFITGGNGITGSAILEYLVQNTTDREWKKFVVTSRSPFKTTVSDPRIEFIALDFTKDATELSSAMRGVCADVTHAYFSSYVHKDDFAELNKANEALFQNFIDALLPVAPKLENCTLQTGGKYYNVHLHPVPSPAREEDPRLGRHEDNFYFPQENILAERQRGQAWGWNVIRPEAIIGYTSKPNGMNSALTYALYFLICKELGHDAPMPTNQRYWSGTDDCSDAELIAEFTIWASTNPKCANQAFNIVNGDHLTWRYLWPRLAERLGAKASVNHEFKKPVPDEGVPQQEFSLAEWSKDKRPVWDKMCEAAGVPEAKATFDAGTWAYQDWVFQRSWSATLSMSKARKFGWQGYKDSYDSITDAFAKFKELKQIP</sequence>
<dbReference type="SUPFAM" id="SSF51735">
    <property type="entry name" value="NAD(P)-binding Rossmann-fold domains"/>
    <property type="match status" value="1"/>
</dbReference>
<gene>
    <name evidence="2" type="ORF">BDY17DRAFT_308480</name>
</gene>
<keyword evidence="3" id="KW-1185">Reference proteome</keyword>
<organism evidence="2 3">
    <name type="scientific">Neohortaea acidophila</name>
    <dbReference type="NCBI Taxonomy" id="245834"/>
    <lineage>
        <taxon>Eukaryota</taxon>
        <taxon>Fungi</taxon>
        <taxon>Dikarya</taxon>
        <taxon>Ascomycota</taxon>
        <taxon>Pezizomycotina</taxon>
        <taxon>Dothideomycetes</taxon>
        <taxon>Dothideomycetidae</taxon>
        <taxon>Mycosphaerellales</taxon>
        <taxon>Teratosphaeriaceae</taxon>
        <taxon>Neohortaea</taxon>
    </lineage>
</organism>
<accession>A0A6A6PZ33</accession>
<evidence type="ECO:0000313" key="3">
    <source>
        <dbReference type="Proteomes" id="UP000799767"/>
    </source>
</evidence>
<dbReference type="Proteomes" id="UP000799767">
    <property type="component" value="Unassembled WGS sequence"/>
</dbReference>
<dbReference type="PANTHER" id="PTHR32487">
    <property type="entry name" value="3-OXO-DELTA(4,5)-STEROID 5-BETA-REDUCTASE"/>
    <property type="match status" value="1"/>
</dbReference>
<dbReference type="AlphaFoldDB" id="A0A6A6PZ33"/>
<dbReference type="CDD" id="cd08948">
    <property type="entry name" value="5beta-POR_like_SDR_a"/>
    <property type="match status" value="1"/>
</dbReference>
<dbReference type="InterPro" id="IPR055222">
    <property type="entry name" value="PRISE-like_Rossmann-fold"/>
</dbReference>
<dbReference type="OrthoDB" id="1731983at2759"/>
<dbReference type="Pfam" id="PF22917">
    <property type="entry name" value="PRISE"/>
    <property type="match status" value="1"/>
</dbReference>
<evidence type="ECO:0000259" key="1">
    <source>
        <dbReference type="Pfam" id="PF22917"/>
    </source>
</evidence>
<feature type="domain" description="PRISE-like Rossmann-fold" evidence="1">
    <location>
        <begin position="5"/>
        <end position="315"/>
    </location>
</feature>
<protein>
    <recommendedName>
        <fullName evidence="1">PRISE-like Rossmann-fold domain-containing protein</fullName>
    </recommendedName>
</protein>
<dbReference type="EMBL" id="MU001633">
    <property type="protein sequence ID" value="KAF2485019.1"/>
    <property type="molecule type" value="Genomic_DNA"/>
</dbReference>
<dbReference type="Gene3D" id="3.40.50.720">
    <property type="entry name" value="NAD(P)-binding Rossmann-like Domain"/>
    <property type="match status" value="1"/>
</dbReference>
<dbReference type="GeneID" id="54476218"/>
<dbReference type="RefSeq" id="XP_033591588.1">
    <property type="nucleotide sequence ID" value="XM_033735216.1"/>
</dbReference>
<name>A0A6A6PZ33_9PEZI</name>
<evidence type="ECO:0000313" key="2">
    <source>
        <dbReference type="EMBL" id="KAF2485019.1"/>
    </source>
</evidence>
<proteinExistence type="predicted"/>
<reference evidence="2" key="1">
    <citation type="journal article" date="2020" name="Stud. Mycol.">
        <title>101 Dothideomycetes genomes: a test case for predicting lifestyles and emergence of pathogens.</title>
        <authorList>
            <person name="Haridas S."/>
            <person name="Albert R."/>
            <person name="Binder M."/>
            <person name="Bloem J."/>
            <person name="Labutti K."/>
            <person name="Salamov A."/>
            <person name="Andreopoulos B."/>
            <person name="Baker S."/>
            <person name="Barry K."/>
            <person name="Bills G."/>
            <person name="Bluhm B."/>
            <person name="Cannon C."/>
            <person name="Castanera R."/>
            <person name="Culley D."/>
            <person name="Daum C."/>
            <person name="Ezra D."/>
            <person name="Gonzalez J."/>
            <person name="Henrissat B."/>
            <person name="Kuo A."/>
            <person name="Liang C."/>
            <person name="Lipzen A."/>
            <person name="Lutzoni F."/>
            <person name="Magnuson J."/>
            <person name="Mondo S."/>
            <person name="Nolan M."/>
            <person name="Ohm R."/>
            <person name="Pangilinan J."/>
            <person name="Park H.-J."/>
            <person name="Ramirez L."/>
            <person name="Alfaro M."/>
            <person name="Sun H."/>
            <person name="Tritt A."/>
            <person name="Yoshinaga Y."/>
            <person name="Zwiers L.-H."/>
            <person name="Turgeon B."/>
            <person name="Goodwin S."/>
            <person name="Spatafora J."/>
            <person name="Crous P."/>
            <person name="Grigoriev I."/>
        </authorList>
    </citation>
    <scope>NUCLEOTIDE SEQUENCE</scope>
    <source>
        <strain evidence="2">CBS 113389</strain>
    </source>
</reference>